<feature type="non-terminal residue" evidence="2">
    <location>
        <position position="1"/>
    </location>
</feature>
<feature type="compositionally biased region" description="Low complexity" evidence="1">
    <location>
        <begin position="82"/>
        <end position="92"/>
    </location>
</feature>
<proteinExistence type="predicted"/>
<accession>A0AAV5WCM9</accession>
<organism evidence="2 3">
    <name type="scientific">Pristionchus fissidentatus</name>
    <dbReference type="NCBI Taxonomy" id="1538716"/>
    <lineage>
        <taxon>Eukaryota</taxon>
        <taxon>Metazoa</taxon>
        <taxon>Ecdysozoa</taxon>
        <taxon>Nematoda</taxon>
        <taxon>Chromadorea</taxon>
        <taxon>Rhabditida</taxon>
        <taxon>Rhabditina</taxon>
        <taxon>Diplogasteromorpha</taxon>
        <taxon>Diplogasteroidea</taxon>
        <taxon>Neodiplogasteridae</taxon>
        <taxon>Pristionchus</taxon>
    </lineage>
</organism>
<reference evidence="2" key="1">
    <citation type="submission" date="2023-10" db="EMBL/GenBank/DDBJ databases">
        <title>Genome assembly of Pristionchus species.</title>
        <authorList>
            <person name="Yoshida K."/>
            <person name="Sommer R.J."/>
        </authorList>
    </citation>
    <scope>NUCLEOTIDE SEQUENCE</scope>
    <source>
        <strain evidence="2">RS5133</strain>
    </source>
</reference>
<feature type="compositionally biased region" description="Polar residues" evidence="1">
    <location>
        <begin position="116"/>
        <end position="130"/>
    </location>
</feature>
<dbReference type="AlphaFoldDB" id="A0AAV5WCM9"/>
<sequence length="156" mass="17191">VGQAPDTSVKGEVDETNYEPVSVAAAAHLTSVAQDAATAAASTSKHAPLWPRQSMIKSNSDADAANPPEFRSSLKSMKTKLQRTQQGKLQQQQKDHPESVRQASLQQQQQSLIRQHNLSRTKPTPTDSDTLQHSFMLEEQNYDVAHPFMPIMSEPS</sequence>
<dbReference type="EMBL" id="BTSY01000005">
    <property type="protein sequence ID" value="GMT30031.1"/>
    <property type="molecule type" value="Genomic_DNA"/>
</dbReference>
<gene>
    <name evidence="2" type="ORF">PFISCL1PPCAC_21328</name>
</gene>
<feature type="compositionally biased region" description="Low complexity" evidence="1">
    <location>
        <begin position="101"/>
        <end position="115"/>
    </location>
</feature>
<comment type="caution">
    <text evidence="2">The sequence shown here is derived from an EMBL/GenBank/DDBJ whole genome shotgun (WGS) entry which is preliminary data.</text>
</comment>
<evidence type="ECO:0000313" key="2">
    <source>
        <dbReference type="EMBL" id="GMT30031.1"/>
    </source>
</evidence>
<evidence type="ECO:0000256" key="1">
    <source>
        <dbReference type="SAM" id="MobiDB-lite"/>
    </source>
</evidence>
<keyword evidence="3" id="KW-1185">Reference proteome</keyword>
<protein>
    <submittedName>
        <fullName evidence="2">Uncharacterized protein</fullName>
    </submittedName>
</protein>
<feature type="region of interest" description="Disordered" evidence="1">
    <location>
        <begin position="33"/>
        <end position="130"/>
    </location>
</feature>
<dbReference type="Proteomes" id="UP001432322">
    <property type="component" value="Unassembled WGS sequence"/>
</dbReference>
<name>A0AAV5WCM9_9BILA</name>
<feature type="non-terminal residue" evidence="2">
    <location>
        <position position="156"/>
    </location>
</feature>
<evidence type="ECO:0000313" key="3">
    <source>
        <dbReference type="Proteomes" id="UP001432322"/>
    </source>
</evidence>
<feature type="compositionally biased region" description="Low complexity" evidence="1">
    <location>
        <begin position="33"/>
        <end position="47"/>
    </location>
</feature>